<dbReference type="InterPro" id="IPR046796">
    <property type="entry name" value="Transposase_32_dom"/>
</dbReference>
<dbReference type="Proteomes" id="UP001291623">
    <property type="component" value="Unassembled WGS sequence"/>
</dbReference>
<organism evidence="2 3">
    <name type="scientific">Anisodus tanguticus</name>
    <dbReference type="NCBI Taxonomy" id="243964"/>
    <lineage>
        <taxon>Eukaryota</taxon>
        <taxon>Viridiplantae</taxon>
        <taxon>Streptophyta</taxon>
        <taxon>Embryophyta</taxon>
        <taxon>Tracheophyta</taxon>
        <taxon>Spermatophyta</taxon>
        <taxon>Magnoliopsida</taxon>
        <taxon>eudicotyledons</taxon>
        <taxon>Gunneridae</taxon>
        <taxon>Pentapetalae</taxon>
        <taxon>asterids</taxon>
        <taxon>lamiids</taxon>
        <taxon>Solanales</taxon>
        <taxon>Solanaceae</taxon>
        <taxon>Solanoideae</taxon>
        <taxon>Hyoscyameae</taxon>
        <taxon>Anisodus</taxon>
    </lineage>
</organism>
<keyword evidence="3" id="KW-1185">Reference proteome</keyword>
<sequence length="159" mass="18643">MKYHKRMANKDNELPWVASVISTQDKPQWLDPKFKIKRNSLTIKAKHWLDFITCRFLPINKNQDTSIEKAILLAYIMSIFNINVREIIAYEMGQRADQGQTSLPFPYLISGLCLKAKVPVIPRVEFLIYTEQKVDILKNNDEMNPTTKKRKRSHTYCIV</sequence>
<dbReference type="EMBL" id="JAVYJV010000007">
    <property type="protein sequence ID" value="KAK4366014.1"/>
    <property type="molecule type" value="Genomic_DNA"/>
</dbReference>
<evidence type="ECO:0000313" key="2">
    <source>
        <dbReference type="EMBL" id="KAK4366014.1"/>
    </source>
</evidence>
<accession>A0AAE1S851</accession>
<dbReference type="AlphaFoldDB" id="A0AAE1S851"/>
<protein>
    <recommendedName>
        <fullName evidence="1">Putative plant transposon protein domain-containing protein</fullName>
    </recommendedName>
</protein>
<name>A0AAE1S851_9SOLA</name>
<gene>
    <name evidence="2" type="ORF">RND71_013894</name>
</gene>
<evidence type="ECO:0000259" key="1">
    <source>
        <dbReference type="Pfam" id="PF20167"/>
    </source>
</evidence>
<feature type="domain" description="Putative plant transposon protein" evidence="1">
    <location>
        <begin position="9"/>
        <end position="119"/>
    </location>
</feature>
<proteinExistence type="predicted"/>
<evidence type="ECO:0000313" key="3">
    <source>
        <dbReference type="Proteomes" id="UP001291623"/>
    </source>
</evidence>
<dbReference type="Pfam" id="PF20167">
    <property type="entry name" value="Transposase_32"/>
    <property type="match status" value="1"/>
</dbReference>
<comment type="caution">
    <text evidence="2">The sequence shown here is derived from an EMBL/GenBank/DDBJ whole genome shotgun (WGS) entry which is preliminary data.</text>
</comment>
<reference evidence="2" key="1">
    <citation type="submission" date="2023-12" db="EMBL/GenBank/DDBJ databases">
        <title>Genome assembly of Anisodus tanguticus.</title>
        <authorList>
            <person name="Wang Y.-J."/>
        </authorList>
    </citation>
    <scope>NUCLEOTIDE SEQUENCE</scope>
    <source>
        <strain evidence="2">KB-2021</strain>
        <tissue evidence="2">Leaf</tissue>
    </source>
</reference>